<dbReference type="Gene3D" id="3.10.180.10">
    <property type="entry name" value="2,3-Dihydroxybiphenyl 1,2-Dioxygenase, domain 1"/>
    <property type="match status" value="1"/>
</dbReference>
<protein>
    <submittedName>
        <fullName evidence="2">Putative lyase</fullName>
    </submittedName>
</protein>
<dbReference type="GO" id="GO:0046872">
    <property type="term" value="F:metal ion binding"/>
    <property type="evidence" value="ECO:0007669"/>
    <property type="project" value="UniProtKB-KW"/>
</dbReference>
<name>A0A448AA57_STRVE</name>
<evidence type="ECO:0000313" key="2">
    <source>
        <dbReference type="EMBL" id="VUX10325.1"/>
    </source>
</evidence>
<accession>A0A564TSY2</accession>
<dbReference type="PROSITE" id="PS00934">
    <property type="entry name" value="GLYOXALASE_I_1"/>
    <property type="match status" value="1"/>
</dbReference>
<gene>
    <name evidence="2" type="ORF">SSSS39_00183</name>
</gene>
<evidence type="ECO:0000256" key="1">
    <source>
        <dbReference type="ARBA" id="ARBA00022723"/>
    </source>
</evidence>
<keyword evidence="2" id="KW-0456">Lyase</keyword>
<dbReference type="SUPFAM" id="SSF54593">
    <property type="entry name" value="Glyoxalase/Bleomycin resistance protein/Dihydroxybiphenyl dioxygenase"/>
    <property type="match status" value="1"/>
</dbReference>
<organism evidence="2 3">
    <name type="scientific">Streptococcus vestibularis</name>
    <dbReference type="NCBI Taxonomy" id="1343"/>
    <lineage>
        <taxon>Bacteria</taxon>
        <taxon>Bacillati</taxon>
        <taxon>Bacillota</taxon>
        <taxon>Bacilli</taxon>
        <taxon>Lactobacillales</taxon>
        <taxon>Streptococcaceae</taxon>
        <taxon>Streptococcus</taxon>
    </lineage>
</organism>
<dbReference type="GeneID" id="61565185"/>
<accession>A0A448AA57</accession>
<dbReference type="Proteomes" id="UP000380217">
    <property type="component" value="Unassembled WGS sequence"/>
</dbReference>
<dbReference type="InterPro" id="IPR004360">
    <property type="entry name" value="Glyas_Fos-R_dOase_dom"/>
</dbReference>
<dbReference type="EMBL" id="CABHNJ010000034">
    <property type="protein sequence ID" value="VUX10325.1"/>
    <property type="molecule type" value="Genomic_DNA"/>
</dbReference>
<dbReference type="InterPro" id="IPR037523">
    <property type="entry name" value="VOC_core"/>
</dbReference>
<dbReference type="Pfam" id="PF00903">
    <property type="entry name" value="Glyoxalase"/>
    <property type="match status" value="1"/>
</dbReference>
<dbReference type="InterPro" id="IPR037478">
    <property type="entry name" value="YwkD-like_dom"/>
</dbReference>
<dbReference type="InterPro" id="IPR051332">
    <property type="entry name" value="Fosfomycin_Res_Enzymes"/>
</dbReference>
<dbReference type="InterPro" id="IPR018146">
    <property type="entry name" value="Glyoxalase_1_CS"/>
</dbReference>
<dbReference type="PROSITE" id="PS51819">
    <property type="entry name" value="VOC"/>
    <property type="match status" value="1"/>
</dbReference>
<dbReference type="RefSeq" id="WP_126429661.1">
    <property type="nucleotide sequence ID" value="NZ_CABHNJ010000034.1"/>
</dbReference>
<dbReference type="AlphaFoldDB" id="A0A448AA57"/>
<dbReference type="InterPro" id="IPR029068">
    <property type="entry name" value="Glyas_Bleomycin-R_OHBP_Dase"/>
</dbReference>
<dbReference type="CDD" id="cd08352">
    <property type="entry name" value="VOC_Bs_YwkD_like"/>
    <property type="match status" value="1"/>
</dbReference>
<dbReference type="PANTHER" id="PTHR36113:SF6">
    <property type="entry name" value="FOSFOMYCIN RESISTANCE PROTEIN FOSX"/>
    <property type="match status" value="1"/>
</dbReference>
<dbReference type="PANTHER" id="PTHR36113">
    <property type="entry name" value="LYASE, PUTATIVE-RELATED-RELATED"/>
    <property type="match status" value="1"/>
</dbReference>
<evidence type="ECO:0000313" key="3">
    <source>
        <dbReference type="Proteomes" id="UP000380217"/>
    </source>
</evidence>
<sequence>MFLKTIHHVAIIVSDYDSSRDFYVNKLGFEIIRENYRPERHDYKLDLRCGDIELEIFGNKTSDLAYVEPPKRLSYPEACGLRHLAFKVANIEEVVKSLEEKGISCQPIRKDSFTGEKMTFFTDPDGLPLELHE</sequence>
<keyword evidence="1" id="KW-0479">Metal-binding</keyword>
<reference evidence="2 3" key="1">
    <citation type="submission" date="2019-07" db="EMBL/GenBank/DDBJ databases">
        <authorList>
            <person name="Hibberd C M."/>
            <person name="Gehrig L. J."/>
            <person name="Chang H.-W."/>
            <person name="Venkatesh S."/>
        </authorList>
    </citation>
    <scope>NUCLEOTIDE SEQUENCE [LARGE SCALE GENOMIC DNA]</scope>
    <source>
        <strain evidence="2">Streptococcus_salivarius_SS_Bg39</strain>
    </source>
</reference>
<dbReference type="GO" id="GO:0004462">
    <property type="term" value="F:lactoylglutathione lyase activity"/>
    <property type="evidence" value="ECO:0007669"/>
    <property type="project" value="InterPro"/>
</dbReference>
<proteinExistence type="predicted"/>